<dbReference type="AlphaFoldDB" id="A0A6A0AEH8"/>
<organism evidence="2 3">
    <name type="scientific">Haematococcus lacustris</name>
    <name type="common">Green alga</name>
    <name type="synonym">Haematococcus pluvialis</name>
    <dbReference type="NCBI Taxonomy" id="44745"/>
    <lineage>
        <taxon>Eukaryota</taxon>
        <taxon>Viridiplantae</taxon>
        <taxon>Chlorophyta</taxon>
        <taxon>core chlorophytes</taxon>
        <taxon>Chlorophyceae</taxon>
        <taxon>CS clade</taxon>
        <taxon>Chlamydomonadales</taxon>
        <taxon>Haematococcaceae</taxon>
        <taxon>Haematococcus</taxon>
    </lineage>
</organism>
<name>A0A6A0AEH8_HAELA</name>
<proteinExistence type="predicted"/>
<protein>
    <submittedName>
        <fullName evidence="2">PHD-type domain-containing protein</fullName>
    </submittedName>
</protein>
<feature type="region of interest" description="Disordered" evidence="1">
    <location>
        <begin position="1"/>
        <end position="21"/>
    </location>
</feature>
<evidence type="ECO:0000256" key="1">
    <source>
        <dbReference type="SAM" id="MobiDB-lite"/>
    </source>
</evidence>
<dbReference type="Proteomes" id="UP000485058">
    <property type="component" value="Unassembled WGS sequence"/>
</dbReference>
<dbReference type="EMBL" id="BLLF01005324">
    <property type="protein sequence ID" value="GFH31048.1"/>
    <property type="molecule type" value="Genomic_DNA"/>
</dbReference>
<comment type="caution">
    <text evidence="2">The sequence shown here is derived from an EMBL/GenBank/DDBJ whole genome shotgun (WGS) entry which is preliminary data.</text>
</comment>
<keyword evidence="3" id="KW-1185">Reference proteome</keyword>
<feature type="non-terminal residue" evidence="2">
    <location>
        <position position="60"/>
    </location>
</feature>
<gene>
    <name evidence="2" type="ORF">HaLaN_30007</name>
</gene>
<accession>A0A6A0AEH8</accession>
<evidence type="ECO:0000313" key="2">
    <source>
        <dbReference type="EMBL" id="GFH31048.1"/>
    </source>
</evidence>
<sequence>MRSASGGAARNRNKHGRLFDPAGTALKQGQVVAYVVNGRRLLLGEVCLAAGGILCSHCNQ</sequence>
<reference evidence="2 3" key="1">
    <citation type="submission" date="2020-02" db="EMBL/GenBank/DDBJ databases">
        <title>Draft genome sequence of Haematococcus lacustris strain NIES-144.</title>
        <authorList>
            <person name="Morimoto D."/>
            <person name="Nakagawa S."/>
            <person name="Yoshida T."/>
            <person name="Sawayama S."/>
        </authorList>
    </citation>
    <scope>NUCLEOTIDE SEQUENCE [LARGE SCALE GENOMIC DNA]</scope>
    <source>
        <strain evidence="2 3">NIES-144</strain>
    </source>
</reference>
<evidence type="ECO:0000313" key="3">
    <source>
        <dbReference type="Proteomes" id="UP000485058"/>
    </source>
</evidence>